<feature type="compositionally biased region" description="Polar residues" evidence="12">
    <location>
        <begin position="2081"/>
        <end position="2090"/>
    </location>
</feature>
<dbReference type="EMBL" id="JAWDGP010001847">
    <property type="protein sequence ID" value="KAK3787667.1"/>
    <property type="molecule type" value="Genomic_DNA"/>
</dbReference>
<feature type="compositionally biased region" description="Low complexity" evidence="12">
    <location>
        <begin position="3726"/>
        <end position="3741"/>
    </location>
</feature>
<feature type="region of interest" description="Disordered" evidence="12">
    <location>
        <begin position="475"/>
        <end position="676"/>
    </location>
</feature>
<feature type="region of interest" description="Disordered" evidence="12">
    <location>
        <begin position="4509"/>
        <end position="4556"/>
    </location>
</feature>
<keyword evidence="5" id="KW-0862">Zinc</keyword>
<dbReference type="Pfam" id="PF13637">
    <property type="entry name" value="Ank_4"/>
    <property type="match status" value="1"/>
</dbReference>
<dbReference type="InterPro" id="IPR002110">
    <property type="entry name" value="Ankyrin_rpt"/>
</dbReference>
<feature type="repeat" description="ANK" evidence="10">
    <location>
        <begin position="4147"/>
        <end position="4179"/>
    </location>
</feature>
<feature type="compositionally biased region" description="Low complexity" evidence="12">
    <location>
        <begin position="4521"/>
        <end position="4541"/>
    </location>
</feature>
<dbReference type="Pfam" id="PF25520">
    <property type="entry name" value="AAA_lid_TANC1"/>
    <property type="match status" value="1"/>
</dbReference>
<feature type="repeat" description="ANK" evidence="10">
    <location>
        <begin position="4041"/>
        <end position="4073"/>
    </location>
</feature>
<feature type="region of interest" description="Disordered" evidence="12">
    <location>
        <begin position="721"/>
        <end position="746"/>
    </location>
</feature>
<sequence>MGNKQGIPGHVGERSPRSPDTRARSWSFHGVSGARRKASTLPGHAATGGASAAVGRDSLLTGQVDNDANDGGMRTRSSSMHERERPPRRRPLFSWDDNDPSLRYRQGREGQGDRDTEAAHIQRLGASGESVDEVSTIQMRPHQRQSHDARPASENRSRRPAVSGGERSPGGVVRRESAPARPQGWQHLNMANPGTGAEAAVSPDADTISDPWTRMSVSKDAELDDKPDTRDHNVEEPASRKELFKDSETQRSGSTWRKKQKDRKNKGKKKSGKLAEEALPQQDIQVLHSSPKRRVSKTESGGVSKPTQEARPASERCRMSSPEPSTPTQGSGVQRSGRSFSPSKWLRLTKSPPQSPSSSDVSHHYSRLPKEIVDRNGGGPDDQQQNHSMATRKDKSDEAPNISSPKPPLKTGPDGYNKDLADLLTSPSNTRRKGKIIISRSQGLVRSNGVTSPCPSSSRAPVTTGEVITLSASISSNAEVSSTSAVPSSSHHRVSSSSSSTSAISASPALLPASRSDSNINPRMSPSARGAGDQEAPASVTGGAVFLRRVGPTRRSGVSNIITTRPGRPSSIHESHSPLSPSTPISPLSHSPLFLYMRRDTAPSSPSTSSPTPPETGHPRRVLVSRPRTRQAPNRLSLDLSQLGSNHQDISSSKGSEGNINSSVLSPGPRWEGSRSEQVLPPLHEAASICHSTDHVSHNSGNLAKRGLLLSTTSDQYLDSLGRKKKGVGEERRAQQASSETRVGVGRHEASVTVVDVGPTTTFTPVQHQQRVGRSVEDIQTEHIIPPLSQTPSPFTLPSSHPSSVSAGHDTTQLIHSRNSSNEISTPHAYSAHVNSQGSGPAYSPPLVSPDFATTITTTDSGYNTGKRCAAVDLFGSIRPGMTAAVPSPPAGTAAAVTVSPGSVDTASAKITSSQLLSPQQLLTHGLTCALTADTEISQLSTGGKNPTNVALNFSDSDKGRVAKQAVLPLSDAGSDGRGKDIHDAAVCWDRTSGDNTPQPCQSDSSGLARQLRAGSFTDSLVKAAIHQQGLPGHRHNMQQHRYGHKSTGSERIASMDNLWFEDIKAPGLSNHSSYDNLTGGRDKQRGVEERKVYLGPKRKELLSGRQASGFDSPSHRKIFDTENALNMSNCVDKMLYFSDPLVAKNDDVIDDPCKGQAHDRYLPPARSVDGIVSSCLPGESRKVSAIRGSEGRKHGDEEAEGGKGDSLALPNRPGNTGMSSGEGGLQMSREMDGIVKGVGDVTSRLDNGHDGRCGGQDMITSSADCDRGLVKTNARLYAPDGRVGGQSCEQAGGDTVLSGLTGEVSARDQHTTCSYKDTVGPGDTYNSLVPQRATTSVGKGDNLALAVPLCPPVEPITDTQPCECKYTEAESQSLGKESVIYRREARTNVSAARERDKQPTARPWFDFAQQHKPSNFSFLVAESPGADNGPKTVGRDGVKGDSSGYACGLGATPDIVRHATPPDEDRDVDPDGAAGSARDAGSVTGASLEETCWQKLPEDSNIITGGEEFTPEGRNLSSSGVGSRSTSAAVLPDYVNCGGRVDKQQQLHRHQAAQCDYSPCDNSVKFSPTGMLISGLKGGTNELCRADKVSDNKSTLSCGTGRLKPRDGEEFKFSEQCGFKSSEGDNKMKSSISETLSSSSSPPMLSLTPSNETIAATVVEDLANDTRVSLSVSVSSSTRSNPTFLQADGLNRDFSSAESNRFVTDRHPLGAGEREILPQRQRELLQQQQQQQQSLHSNNDRNVTGMCTSRGESQVVHCSSPSALHGAVSPSSAGRVSPDRAGDKQKPDTSCVQGETQSRSYTINNHALNETHAATSLSGEFSSSVISPPLPLSSFLFSPARNEGPGGGEVRAARTSGASISASGRYDDSKLGDRSASDAGTDSLSSPSASASRYTVASPAADSGYYGDGPPASAHAESSRPTRSSDSSPGVARTEQAVSRSSRQGKIGEENLRAISRDHSAILHEEGSLDYVPQVRDKENVSRWMSARDEKISTPGLVSVSSRKHVDDSSVSEESSRHFKHSRESSDASKVAVATSPQHAISLSHSVAADKIVSSNNAVRSTQSRSVNSSHVPVASSSSPITTSVTGNKSSDSASNSSRPRVLEVTNPSYETDSLDRRESASKLREVAKKLLAGHAALSGRLSSTLGRQQKKEQTSPQQQKKKRQKNQQQQQQPGKKSSLTLFTPLGKFGRKKSSPGVGNSSTLAATGSPGAGKGLSRELSGSEGSLGDLSRRRGAASQYRDLSLSENSVLDAVNDENDDEDEWFFFPGSTKDRKGAAGRRFPFEPSDDFAANVKSIYSQGEKSMYSASESPLTNTDLAYPLDVVRSYAAGGFQDQASPELIPISPNTSTPVIDFSRTSQDISGGVKQRSDGRDLMSQSYCGPISGEDRPVADGIETLFQGKDDDVDFSAVEMRPRTNSATAIELGTRTPGRIAMGMASARIRRSYASPVKENYHLPARPASHSLASPGVQAKASVPDFNKHSHLKDSPAGKNEAPSQSATANQGLKSPLAARRSLLHHSSPSQAHRHQASSPARSTHVSKILPDETANLHRLQQPLTSASQGSSTPSPKPLASRAFDSNSSSDQAARAGPQHENVWELRPEFQPKDRTEETGPQSLDENLLACTGISRSIDIPVSGRNFSSRGDPELVDAISPMQGDGRVSPPGDQGYFLQSRDWNIPRQRHSLDSGQRYLSQSAEFSHHYNRRPTFHGSSSFYPGLHHYHPRHYQHQQEQFLGYDPHRLSPDEDQSFPSPHSGYPYPSYISEASNSSGYQLPDGAPQRLIPSSLHGPHLYALSPMSRASISLAPLPEEHNLSSIHGDSLSDLRYGSSTSLALSTSVPADSGFPHRRYKVVPNYPADPGRPFPGSANIWAGERWLHPGPQSHLRHQRSSSIHSIPTLENRRPQHPADQAMYSYDDSSVSRAGHHYTNYDLHRLQHSSEYHVPGFRAEGGPALDVRARSRSLVTAHSSDIAARVGGFTSGRCLNPFDRAWSYSVTSLMESGSGLLSSEGEARPGMDSPGPDLCPACHRPFDSGKKRRLIDTCGHERCYTCVFSSELCPLCVTQAALHRDAPRPLVDPAGYTAHRPKLKTNGHLTSEFKGRQDRPGDVPDLPPPRGSSTSPAPPPGSYKVAPPVPAKPKYMQSATSRGGAPPLPHPTSLASHGAAPSSHPQFNSVNHAYYGADPASSAPGSPHVGGAYPVGGASTMENVPSSNSIGGESQGNDKDSPPPPPPDVAQTDLMMRLGLLLGDRVPPGGVTTGVGVETAMRAQAPPPGGGGGGRGWGQSASSLSSNEMTPERGLSDTSPMSTLTVSSGSELPPGAPRTHPQQHPQHPSQLGSSRDFSADSLHSLLSAASSVSPQATTQRPHSITTSMPGAIEELPLFGGKHRSSLRKSGRAAMVDGRLRFTPIKPPSLSLTPLVFEVPHPEGGKAVFVGRAWLFAELERVLSVTEGGGASGPVGVVIVGGLGTGKTALVEQLVEHSCFGGGDSGSGNESGGLVYSQLSGQQRHRGASSTAHLTDYAALNGLGFQVVGYHLCQADHSTTCMVSDMVASLAAQLARAPQLAAYRDLLLQEPHLQNILSSRECIQNPSLSFLKGVLEPLRTLKNAGKIFADSCLILVDSLNEAEFHKPDYGDTIASFLSRHANKFPAWLKLLVTVQTGFQEIAATLPFHRICLDDKVNQQVGGNGDIQRVGAGGAPAGHSLVAQDISDYVNYRLSTSPALRNNLTSVSNNNNSSGSSNTIQQNQKREERELHAKFSQHIQTLSKGSFLYTKLVLDLMEKGHLVPKSSNFKLLPVTLAEVFLLRFNLKFSSVRSFERVSNILGVCLAALSPLTAEDIFLTVNSGHTQRYVSWEDFCQRMTVLQTFLYRRHDNTYMFFHPAFRDWLIRRDEADSPKFLCDLRSADFDYRNGHALMAFRLSRVSAPLPPEKTIELGHHILKAHIYKSVSRQLGYSSRDMQAYWMCLSSHCLDTALASHRNCFSPNVKVSRLILLSGGSPNARTEYLGGAPLLCVAARCGFPDMVSLLLEFGADPNATSRDSGTAALGHAATAGHLEVMRLLSRQNARLSAVDQQGQCAAVQAVIHGQIEALRFLLSCTWPVVTGEPSRDQAITQCFVAAAATGNRQILEYLHQAYSGSRLNLLDTLHGETAVTAACLHGRKEAAHFLLEAGADVTLPNNKSFPPLLCAAKSGRWEIADALLTVGAELETPDKFGRTAAMIAAGEGHAGVLNLLLDKGANQTSEDKEGLTPLCWACLRGHLLCVEALVRRGSDVQHTDNSGRSPLHLAAFYGDANIVQYLVEHGAQIEHTDLSGMRALDRAIACRNTAVIVCFLRKGAKLGPDTWAMAAGKTDVLLLLLNKLMEDGNILYKKNRIKEASQRYQYALKKFPRESSSEEAQTFRELRLNFLLNLSRCKRKMNDLQAAIDLSTKALDMRPSCFEAFYARARAKRDDRQYAAAQQDLLEALRLAPKNRELQRLLTRVKEECREQMARYESGQYGAPDLMDRISEDEDDSLAFDPRLLASQGSSSGGLASSGDLGDGASREGIHQSPDETPL</sequence>
<feature type="repeat" description="ANK" evidence="10">
    <location>
        <begin position="4213"/>
        <end position="4245"/>
    </location>
</feature>
<evidence type="ECO:0000256" key="11">
    <source>
        <dbReference type="PROSITE-ProRule" id="PRU00175"/>
    </source>
</evidence>
<evidence type="ECO:0000256" key="8">
    <source>
        <dbReference type="ARBA" id="ARBA00034110"/>
    </source>
</evidence>
<dbReference type="InterPro" id="IPR036770">
    <property type="entry name" value="Ankyrin_rpt-contain_sf"/>
</dbReference>
<feature type="compositionally biased region" description="Polar residues" evidence="12">
    <location>
        <begin position="1789"/>
        <end position="1798"/>
    </location>
</feature>
<feature type="compositionally biased region" description="Low complexity" evidence="12">
    <location>
        <begin position="2168"/>
        <end position="2178"/>
    </location>
</feature>
<dbReference type="Gene3D" id="1.25.40.20">
    <property type="entry name" value="Ankyrin repeat-containing domain"/>
    <property type="match status" value="3"/>
</dbReference>
<feature type="compositionally biased region" description="Low complexity" evidence="12">
    <location>
        <begin position="475"/>
        <end position="518"/>
    </location>
</feature>
<feature type="compositionally biased region" description="Polar residues" evidence="12">
    <location>
        <begin position="3284"/>
        <end position="3294"/>
    </location>
</feature>
<dbReference type="SUPFAM" id="SSF48403">
    <property type="entry name" value="Ankyrin repeat"/>
    <property type="match status" value="1"/>
</dbReference>
<protein>
    <recommendedName>
        <fullName evidence="13">RING-type domain-containing protein</fullName>
    </recommendedName>
</protein>
<dbReference type="Proteomes" id="UP001283361">
    <property type="component" value="Unassembled WGS sequence"/>
</dbReference>
<feature type="compositionally biased region" description="Polar residues" evidence="12">
    <location>
        <begin position="322"/>
        <end position="342"/>
    </location>
</feature>
<organism evidence="14 15">
    <name type="scientific">Elysia crispata</name>
    <name type="common">lettuce slug</name>
    <dbReference type="NCBI Taxonomy" id="231223"/>
    <lineage>
        <taxon>Eukaryota</taxon>
        <taxon>Metazoa</taxon>
        <taxon>Spiralia</taxon>
        <taxon>Lophotrochozoa</taxon>
        <taxon>Mollusca</taxon>
        <taxon>Gastropoda</taxon>
        <taxon>Heterobranchia</taxon>
        <taxon>Euthyneura</taxon>
        <taxon>Panpulmonata</taxon>
        <taxon>Sacoglossa</taxon>
        <taxon>Placobranchoidea</taxon>
        <taxon>Plakobranchidae</taxon>
        <taxon>Elysia</taxon>
    </lineage>
</organism>
<keyword evidence="4" id="KW-0802">TPR repeat</keyword>
<keyword evidence="2" id="KW-0677">Repeat</keyword>
<feature type="domain" description="RING-type" evidence="13">
    <location>
        <begin position="3024"/>
        <end position="3061"/>
    </location>
</feature>
<feature type="region of interest" description="Disordered" evidence="12">
    <location>
        <begin position="2558"/>
        <end position="2618"/>
    </location>
</feature>
<feature type="region of interest" description="Disordered" evidence="12">
    <location>
        <begin position="2519"/>
        <end position="2540"/>
    </location>
</feature>
<feature type="compositionally biased region" description="Polar residues" evidence="12">
    <location>
        <begin position="3359"/>
        <end position="3373"/>
    </location>
</feature>
<feature type="compositionally biased region" description="Basic and acidic residues" evidence="12">
    <location>
        <begin position="2596"/>
        <end position="2612"/>
    </location>
</feature>
<feature type="repeat" description="ANK" evidence="10">
    <location>
        <begin position="4007"/>
        <end position="4039"/>
    </location>
</feature>
<feature type="region of interest" description="Disordered" evidence="12">
    <location>
        <begin position="3726"/>
        <end position="3750"/>
    </location>
</feature>
<keyword evidence="3 11" id="KW-0863">Zinc-finger</keyword>
<feature type="compositionally biased region" description="Low complexity" evidence="12">
    <location>
        <begin position="1725"/>
        <end position="1734"/>
    </location>
</feature>
<keyword evidence="3 11" id="KW-0479">Metal-binding</keyword>
<feature type="region of interest" description="Disordered" evidence="12">
    <location>
        <begin position="1760"/>
        <end position="1798"/>
    </location>
</feature>
<feature type="compositionally biased region" description="Polar residues" evidence="12">
    <location>
        <begin position="3205"/>
        <end position="3217"/>
    </location>
</feature>
<dbReference type="Pfam" id="PF00023">
    <property type="entry name" value="Ank"/>
    <property type="match status" value="1"/>
</dbReference>
<feature type="compositionally biased region" description="Polar residues" evidence="12">
    <location>
        <begin position="1735"/>
        <end position="1748"/>
    </location>
</feature>
<dbReference type="PANTHER" id="PTHR24166:SF55">
    <property type="entry name" value="ROLLING PEBBLES, ISOFORM B"/>
    <property type="match status" value="1"/>
</dbReference>
<feature type="compositionally biased region" description="Low complexity" evidence="12">
    <location>
        <begin position="1472"/>
        <end position="1483"/>
    </location>
</feature>
<feature type="region of interest" description="Disordered" evidence="12">
    <location>
        <begin position="2140"/>
        <end position="2234"/>
    </location>
</feature>
<dbReference type="PANTHER" id="PTHR24166">
    <property type="entry name" value="ROLLING PEBBLES, ISOFORM B"/>
    <property type="match status" value="1"/>
</dbReference>
<feature type="compositionally biased region" description="Basic and acidic residues" evidence="12">
    <location>
        <begin position="1190"/>
        <end position="1204"/>
    </location>
</feature>
<dbReference type="PROSITE" id="PS50089">
    <property type="entry name" value="ZF_RING_2"/>
    <property type="match status" value="1"/>
</dbReference>
<feature type="region of interest" description="Disordered" evidence="12">
    <location>
        <begin position="2737"/>
        <end position="2756"/>
    </location>
</feature>
<dbReference type="Gene3D" id="1.25.40.10">
    <property type="entry name" value="Tetratricopeptide repeat domain"/>
    <property type="match status" value="1"/>
</dbReference>
<feature type="region of interest" description="Disordered" evidence="12">
    <location>
        <begin position="3072"/>
        <end position="3236"/>
    </location>
</feature>
<feature type="compositionally biased region" description="Low complexity" evidence="12">
    <location>
        <begin position="1884"/>
        <end position="1893"/>
    </location>
</feature>
<evidence type="ECO:0000256" key="9">
    <source>
        <dbReference type="ARBA" id="ARBA00038259"/>
    </source>
</evidence>
<feature type="region of interest" description="Disordered" evidence="12">
    <location>
        <begin position="2481"/>
        <end position="2506"/>
    </location>
</feature>
<dbReference type="GO" id="GO:0098794">
    <property type="term" value="C:postsynapse"/>
    <property type="evidence" value="ECO:0007669"/>
    <property type="project" value="UniProtKB-SubCell"/>
</dbReference>
<feature type="compositionally biased region" description="Basic and acidic residues" evidence="12">
    <location>
        <begin position="145"/>
        <end position="157"/>
    </location>
</feature>
<feature type="compositionally biased region" description="Basic and acidic residues" evidence="12">
    <location>
        <begin position="217"/>
        <end position="249"/>
    </location>
</feature>
<keyword evidence="6" id="KW-0770">Synapse</keyword>
<feature type="compositionally biased region" description="Basic residues" evidence="12">
    <location>
        <begin position="256"/>
        <end position="272"/>
    </location>
</feature>
<dbReference type="InterPro" id="IPR050889">
    <property type="entry name" value="Dendritic_Spine_Reg/Scaffold"/>
</dbReference>
<feature type="repeat" description="ANK" evidence="10">
    <location>
        <begin position="4279"/>
        <end position="4311"/>
    </location>
</feature>
<dbReference type="SMART" id="SM00028">
    <property type="entry name" value="TPR"/>
    <property type="match status" value="3"/>
</dbReference>
<evidence type="ECO:0000313" key="15">
    <source>
        <dbReference type="Proteomes" id="UP001283361"/>
    </source>
</evidence>
<feature type="compositionally biased region" description="Low complexity" evidence="12">
    <location>
        <begin position="577"/>
        <end position="593"/>
    </location>
</feature>
<feature type="compositionally biased region" description="Basic and acidic residues" evidence="12">
    <location>
        <begin position="11"/>
        <end position="23"/>
    </location>
</feature>
<dbReference type="Pfam" id="PF12796">
    <property type="entry name" value="Ank_2"/>
    <property type="match status" value="2"/>
</dbReference>
<feature type="compositionally biased region" description="Low complexity" evidence="12">
    <location>
        <begin position="2219"/>
        <end position="2230"/>
    </location>
</feature>
<feature type="region of interest" description="Disordered" evidence="12">
    <location>
        <begin position="3266"/>
        <end position="3342"/>
    </location>
</feature>
<reference evidence="14" key="1">
    <citation type="journal article" date="2023" name="G3 (Bethesda)">
        <title>A reference genome for the long-term kleptoplast-retaining sea slug Elysia crispata morphotype clarki.</title>
        <authorList>
            <person name="Eastman K.E."/>
            <person name="Pendleton A.L."/>
            <person name="Shaikh M.A."/>
            <person name="Suttiyut T."/>
            <person name="Ogas R."/>
            <person name="Tomko P."/>
            <person name="Gavelis G."/>
            <person name="Widhalm J.R."/>
            <person name="Wisecaver J.H."/>
        </authorList>
    </citation>
    <scope>NUCLEOTIDE SEQUENCE</scope>
    <source>
        <strain evidence="14">ECLA1</strain>
    </source>
</reference>
<feature type="compositionally biased region" description="Low complexity" evidence="12">
    <location>
        <begin position="1920"/>
        <end position="1930"/>
    </location>
</feature>
<comment type="caution">
    <text evidence="14">The sequence shown here is derived from an EMBL/GenBank/DDBJ whole genome shotgun (WGS) entry which is preliminary data.</text>
</comment>
<feature type="region of interest" description="Disordered" evidence="12">
    <location>
        <begin position="1996"/>
        <end position="2034"/>
    </location>
</feature>
<dbReference type="InterPro" id="IPR019734">
    <property type="entry name" value="TPR_rpt"/>
</dbReference>
<feature type="compositionally biased region" description="Basic residues" evidence="12">
    <location>
        <begin position="619"/>
        <end position="629"/>
    </location>
</feature>
<dbReference type="Pfam" id="PF25521">
    <property type="entry name" value="WHD_TANC1"/>
    <property type="match status" value="1"/>
</dbReference>
<name>A0AAE1DYQ6_9GAST</name>
<keyword evidence="15" id="KW-1185">Reference proteome</keyword>
<feature type="compositionally biased region" description="Polar residues" evidence="12">
    <location>
        <begin position="2558"/>
        <end position="2568"/>
    </location>
</feature>
<feature type="compositionally biased region" description="Polar residues" evidence="12">
    <location>
        <begin position="3301"/>
        <end position="3315"/>
    </location>
</feature>
<feature type="compositionally biased region" description="Basic and acidic residues" evidence="12">
    <location>
        <begin position="1866"/>
        <end position="1877"/>
    </location>
</feature>
<feature type="compositionally biased region" description="Polar residues" evidence="12">
    <location>
        <begin position="788"/>
        <end position="812"/>
    </location>
</feature>
<keyword evidence="1" id="KW-0597">Phosphoprotein</keyword>
<proteinExistence type="inferred from homology"/>
<feature type="region of interest" description="Disordered" evidence="12">
    <location>
        <begin position="2060"/>
        <end position="2122"/>
    </location>
</feature>
<feature type="compositionally biased region" description="Low complexity" evidence="12">
    <location>
        <begin position="1631"/>
        <end position="1647"/>
    </location>
</feature>
<feature type="compositionally biased region" description="Polar residues" evidence="12">
    <location>
        <begin position="298"/>
        <end position="307"/>
    </location>
</feature>
<feature type="compositionally biased region" description="Polar residues" evidence="12">
    <location>
        <begin position="2496"/>
        <end position="2506"/>
    </location>
</feature>
<feature type="compositionally biased region" description="Polar residues" evidence="12">
    <location>
        <begin position="2198"/>
        <end position="2207"/>
    </location>
</feature>
<dbReference type="PROSITE" id="PS50088">
    <property type="entry name" value="ANK_REPEAT"/>
    <property type="match status" value="7"/>
</dbReference>
<dbReference type="SMART" id="SM00248">
    <property type="entry name" value="ANK"/>
    <property type="match status" value="8"/>
</dbReference>
<dbReference type="GO" id="GO:0008270">
    <property type="term" value="F:zinc ion binding"/>
    <property type="evidence" value="ECO:0007669"/>
    <property type="project" value="UniProtKB-KW"/>
</dbReference>
<feature type="compositionally biased region" description="Basic and acidic residues" evidence="12">
    <location>
        <begin position="1778"/>
        <end position="1788"/>
    </location>
</feature>
<dbReference type="PROSITE" id="PS50297">
    <property type="entry name" value="ANK_REP_REGION"/>
    <property type="match status" value="4"/>
</dbReference>
<dbReference type="InterPro" id="IPR011990">
    <property type="entry name" value="TPR-like_helical_dom_sf"/>
</dbReference>
<feature type="repeat" description="ANK" evidence="10">
    <location>
        <begin position="4180"/>
        <end position="4212"/>
    </location>
</feature>
<dbReference type="SUPFAM" id="SSF48452">
    <property type="entry name" value="TPR-like"/>
    <property type="match status" value="1"/>
</dbReference>
<evidence type="ECO:0000256" key="2">
    <source>
        <dbReference type="ARBA" id="ARBA00022737"/>
    </source>
</evidence>
<feature type="compositionally biased region" description="Polar residues" evidence="12">
    <location>
        <begin position="631"/>
        <end position="665"/>
    </location>
</feature>
<feature type="region of interest" description="Disordered" evidence="12">
    <location>
        <begin position="1724"/>
        <end position="1748"/>
    </location>
</feature>
<evidence type="ECO:0000313" key="14">
    <source>
        <dbReference type="EMBL" id="KAK3787667.1"/>
    </source>
</evidence>
<feature type="repeat" description="ANK" evidence="10">
    <location>
        <begin position="4246"/>
        <end position="4278"/>
    </location>
</feature>
<dbReference type="InterPro" id="IPR058018">
    <property type="entry name" value="AAA_lid_TANC1/2"/>
</dbReference>
<evidence type="ECO:0000256" key="7">
    <source>
        <dbReference type="ARBA" id="ARBA00023043"/>
    </source>
</evidence>
<evidence type="ECO:0000259" key="13">
    <source>
        <dbReference type="PROSITE" id="PS50089"/>
    </source>
</evidence>
<evidence type="ECO:0000256" key="6">
    <source>
        <dbReference type="ARBA" id="ARBA00023018"/>
    </source>
</evidence>
<feature type="region of interest" description="Disordered" evidence="12">
    <location>
        <begin position="1187"/>
        <end position="1224"/>
    </location>
</feature>
<feature type="region of interest" description="Disordered" evidence="12">
    <location>
        <begin position="2355"/>
        <end position="2377"/>
    </location>
</feature>
<feature type="compositionally biased region" description="Low complexity" evidence="12">
    <location>
        <begin position="2067"/>
        <end position="2080"/>
    </location>
</feature>
<feature type="region of interest" description="Disordered" evidence="12">
    <location>
        <begin position="1620"/>
        <end position="1647"/>
    </location>
</feature>
<feature type="compositionally biased region" description="Basic and acidic residues" evidence="12">
    <location>
        <begin position="2481"/>
        <end position="2490"/>
    </location>
</feature>
<evidence type="ECO:0000256" key="4">
    <source>
        <dbReference type="ARBA" id="ARBA00022803"/>
    </source>
</evidence>
<feature type="compositionally biased region" description="Pro residues" evidence="12">
    <location>
        <begin position="3110"/>
        <end position="3136"/>
    </location>
</feature>
<comment type="subcellular location">
    <subcellularLocation>
        <location evidence="8">Postsynapse</location>
    </subcellularLocation>
</comment>
<evidence type="ECO:0000256" key="5">
    <source>
        <dbReference type="ARBA" id="ARBA00022833"/>
    </source>
</evidence>
<feature type="region of interest" description="Disordered" evidence="12">
    <location>
        <begin position="786"/>
        <end position="812"/>
    </location>
</feature>
<evidence type="ECO:0000256" key="1">
    <source>
        <dbReference type="ARBA" id="ARBA00022553"/>
    </source>
</evidence>
<feature type="compositionally biased region" description="Basic and acidic residues" evidence="12">
    <location>
        <begin position="100"/>
        <end position="120"/>
    </location>
</feature>
<feature type="region of interest" description="Disordered" evidence="12">
    <location>
        <begin position="1"/>
        <end position="440"/>
    </location>
</feature>
<comment type="similarity">
    <text evidence="9">Belongs to the TANC family.</text>
</comment>
<dbReference type="InterPro" id="IPR001841">
    <property type="entry name" value="Znf_RING"/>
</dbReference>
<evidence type="ECO:0000256" key="10">
    <source>
        <dbReference type="PROSITE-ProRule" id="PRU00023"/>
    </source>
</evidence>
<evidence type="ECO:0000256" key="12">
    <source>
        <dbReference type="SAM" id="MobiDB-lite"/>
    </source>
</evidence>
<dbReference type="InterPro" id="IPR058056">
    <property type="entry name" value="WH_TANC1/2"/>
</dbReference>
<feature type="compositionally biased region" description="Basic and acidic residues" evidence="12">
    <location>
        <begin position="4542"/>
        <end position="4556"/>
    </location>
</feature>
<feature type="region of interest" description="Disordered" evidence="12">
    <location>
        <begin position="3354"/>
        <end position="3374"/>
    </location>
</feature>
<feature type="compositionally biased region" description="Basic and acidic residues" evidence="12">
    <location>
        <begin position="3096"/>
        <end position="3107"/>
    </location>
</feature>
<feature type="region of interest" description="Disordered" evidence="12">
    <location>
        <begin position="1843"/>
        <end position="1952"/>
    </location>
</feature>
<feature type="compositionally biased region" description="Basic and acidic residues" evidence="12">
    <location>
        <begin position="2005"/>
        <end position="2028"/>
    </location>
</feature>
<keyword evidence="7 10" id="KW-0040">ANK repeat</keyword>
<accession>A0AAE1DYQ6</accession>
<evidence type="ECO:0000256" key="3">
    <source>
        <dbReference type="ARBA" id="ARBA00022771"/>
    </source>
</evidence>
<feature type="region of interest" description="Disordered" evidence="12">
    <location>
        <begin position="1452"/>
        <end position="1487"/>
    </location>
</feature>
<gene>
    <name evidence="14" type="ORF">RRG08_031898</name>
</gene>